<evidence type="ECO:0000256" key="3">
    <source>
        <dbReference type="ARBA" id="ARBA00022553"/>
    </source>
</evidence>
<evidence type="ECO:0000256" key="1">
    <source>
        <dbReference type="ARBA" id="ARBA00004651"/>
    </source>
</evidence>
<keyword evidence="8" id="KW-0812">Transmembrane</keyword>
<feature type="transmembrane region" description="Helical" evidence="8">
    <location>
        <begin position="16"/>
        <end position="36"/>
    </location>
</feature>
<keyword evidence="5" id="KW-0418">Kinase</keyword>
<keyword evidence="2" id="KW-1003">Cell membrane</keyword>
<proteinExistence type="predicted"/>
<dbReference type="AlphaFoldDB" id="A0A3G3JTI8"/>
<dbReference type="InterPro" id="IPR010559">
    <property type="entry name" value="Sig_transdc_His_kin_internal"/>
</dbReference>
<dbReference type="PROSITE" id="PS50885">
    <property type="entry name" value="HAMP"/>
    <property type="match status" value="1"/>
</dbReference>
<evidence type="ECO:0000256" key="2">
    <source>
        <dbReference type="ARBA" id="ARBA00022475"/>
    </source>
</evidence>
<gene>
    <name evidence="10" type="ORF">EAV92_02475</name>
</gene>
<protein>
    <submittedName>
        <fullName evidence="10">HAMP domain-containing protein</fullName>
    </submittedName>
</protein>
<dbReference type="SUPFAM" id="SSF158472">
    <property type="entry name" value="HAMP domain-like"/>
    <property type="match status" value="1"/>
</dbReference>
<dbReference type="PANTHER" id="PTHR34220:SF7">
    <property type="entry name" value="SENSOR HISTIDINE KINASE YPDA"/>
    <property type="match status" value="1"/>
</dbReference>
<reference evidence="10 11" key="1">
    <citation type="submission" date="2018-10" db="EMBL/GenBank/DDBJ databases">
        <title>Genome Sequence of Cohnella sp.</title>
        <authorList>
            <person name="Srinivasan S."/>
            <person name="Kim M.K."/>
        </authorList>
    </citation>
    <scope>NUCLEOTIDE SEQUENCE [LARGE SCALE GENOMIC DNA]</scope>
    <source>
        <strain evidence="10 11">18JY8-7</strain>
    </source>
</reference>
<evidence type="ECO:0000256" key="6">
    <source>
        <dbReference type="ARBA" id="ARBA00023136"/>
    </source>
</evidence>
<dbReference type="InterPro" id="IPR050640">
    <property type="entry name" value="Bact_2-comp_sensor_kinase"/>
</dbReference>
<evidence type="ECO:0000313" key="11">
    <source>
        <dbReference type="Proteomes" id="UP000269097"/>
    </source>
</evidence>
<dbReference type="SUPFAM" id="SSF55874">
    <property type="entry name" value="ATPase domain of HSP90 chaperone/DNA topoisomerase II/histidine kinase"/>
    <property type="match status" value="1"/>
</dbReference>
<feature type="transmembrane region" description="Helical" evidence="8">
    <location>
        <begin position="277"/>
        <end position="300"/>
    </location>
</feature>
<keyword evidence="7" id="KW-0175">Coiled coil</keyword>
<evidence type="ECO:0000256" key="8">
    <source>
        <dbReference type="SAM" id="Phobius"/>
    </source>
</evidence>
<feature type="coiled-coil region" evidence="7">
    <location>
        <begin position="348"/>
        <end position="375"/>
    </location>
</feature>
<dbReference type="InterPro" id="IPR003660">
    <property type="entry name" value="HAMP_dom"/>
</dbReference>
<feature type="domain" description="HAMP" evidence="9">
    <location>
        <begin position="302"/>
        <end position="355"/>
    </location>
</feature>
<evidence type="ECO:0000259" key="9">
    <source>
        <dbReference type="PROSITE" id="PS50885"/>
    </source>
</evidence>
<dbReference type="GO" id="GO:0000155">
    <property type="term" value="F:phosphorelay sensor kinase activity"/>
    <property type="evidence" value="ECO:0007669"/>
    <property type="project" value="InterPro"/>
</dbReference>
<sequence>MRRLIYPWEGRNSIRFKLALGILLIAGPLLVLLYYYNFYAVRVVHNQVSISNRNMVSLYMHQIDSGLNTVDQYLLALATSNYDVKILASPPSDDEYMLAKIRLSDQINKDLLMYRTVANSIFVYSDRQGDFTDAVTQSSDQEYSAVSQYLHDGLLAVPSSNEIDNRWFVREIGGSHYLIRLLRAENAWVGAWVNLGTLKQPLSFIHLGPNGASLFLDDRSRPLTDDAFLEQNDIVLQPQQQTDSGRKFLVIAEHSSKGDFSLAAVIPTATVLQNLPYLNRIVIVITVIGVLLLPVFFLFLRRVVLVPLNRLLAAMKRIGDGNVQTRVEPIRTSDEFMLVHATFNRMMEQMEELKINVYEEQLNKQKAELQHLQLQINPHFFMNTLNLIYSLALDKDYELIKEMTLRLVRYFRYMFRSNLTFVPLKDELEHVRNYIGIHELRYQQKLAFRVDVPDDLRLVPVPPLIIQFLVENALKHGYTDRQDVPVIEIRVRLDESGSVPYMVITVQDEGQGFREDTLHLLNAGERVVDEQGEHIGIWNLWHRLRLLYGAHAEIVFSNAVPSGAVVRMILPLRNES</sequence>
<dbReference type="GO" id="GO:0005886">
    <property type="term" value="C:plasma membrane"/>
    <property type="evidence" value="ECO:0007669"/>
    <property type="project" value="UniProtKB-SubCell"/>
</dbReference>
<evidence type="ECO:0000256" key="4">
    <source>
        <dbReference type="ARBA" id="ARBA00022679"/>
    </source>
</evidence>
<dbReference type="Proteomes" id="UP000269097">
    <property type="component" value="Chromosome"/>
</dbReference>
<dbReference type="SMART" id="SM00304">
    <property type="entry name" value="HAMP"/>
    <property type="match status" value="1"/>
</dbReference>
<dbReference type="InterPro" id="IPR036890">
    <property type="entry name" value="HATPase_C_sf"/>
</dbReference>
<keyword evidence="8" id="KW-1133">Transmembrane helix</keyword>
<dbReference type="RefSeq" id="WP_123039611.1">
    <property type="nucleotide sequence ID" value="NZ_CP033433.1"/>
</dbReference>
<dbReference type="KEGG" id="coh:EAV92_02475"/>
<accession>A0A3G3JTI8</accession>
<dbReference type="Pfam" id="PF02518">
    <property type="entry name" value="HATPase_c"/>
    <property type="match status" value="1"/>
</dbReference>
<comment type="subcellular location">
    <subcellularLocation>
        <location evidence="1">Cell membrane</location>
        <topology evidence="1">Multi-pass membrane protein</topology>
    </subcellularLocation>
</comment>
<dbReference type="Gene3D" id="3.30.565.10">
    <property type="entry name" value="Histidine kinase-like ATPase, C-terminal domain"/>
    <property type="match status" value="1"/>
</dbReference>
<organism evidence="10 11">
    <name type="scientific">Cohnella candidum</name>
    <dbReference type="NCBI Taxonomy" id="2674991"/>
    <lineage>
        <taxon>Bacteria</taxon>
        <taxon>Bacillati</taxon>
        <taxon>Bacillota</taxon>
        <taxon>Bacilli</taxon>
        <taxon>Bacillales</taxon>
        <taxon>Paenibacillaceae</taxon>
        <taxon>Cohnella</taxon>
    </lineage>
</organism>
<keyword evidence="3" id="KW-0597">Phosphoprotein</keyword>
<evidence type="ECO:0000313" key="10">
    <source>
        <dbReference type="EMBL" id="AYQ71548.1"/>
    </source>
</evidence>
<dbReference type="Pfam" id="PF00672">
    <property type="entry name" value="HAMP"/>
    <property type="match status" value="1"/>
</dbReference>
<evidence type="ECO:0000256" key="5">
    <source>
        <dbReference type="ARBA" id="ARBA00022777"/>
    </source>
</evidence>
<dbReference type="Pfam" id="PF06580">
    <property type="entry name" value="His_kinase"/>
    <property type="match status" value="1"/>
</dbReference>
<keyword evidence="4" id="KW-0808">Transferase</keyword>
<dbReference type="CDD" id="cd06225">
    <property type="entry name" value="HAMP"/>
    <property type="match status" value="1"/>
</dbReference>
<name>A0A3G3JTI8_9BACL</name>
<dbReference type="Gene3D" id="6.10.340.10">
    <property type="match status" value="1"/>
</dbReference>
<keyword evidence="6 8" id="KW-0472">Membrane</keyword>
<keyword evidence="11" id="KW-1185">Reference proteome</keyword>
<dbReference type="InterPro" id="IPR003594">
    <property type="entry name" value="HATPase_dom"/>
</dbReference>
<dbReference type="PANTHER" id="PTHR34220">
    <property type="entry name" value="SENSOR HISTIDINE KINASE YPDA"/>
    <property type="match status" value="1"/>
</dbReference>
<evidence type="ECO:0000256" key="7">
    <source>
        <dbReference type="SAM" id="Coils"/>
    </source>
</evidence>
<dbReference type="EMBL" id="CP033433">
    <property type="protein sequence ID" value="AYQ71548.1"/>
    <property type="molecule type" value="Genomic_DNA"/>
</dbReference>